<keyword evidence="3" id="KW-1185">Reference proteome</keyword>
<name>A0A3N0BWG8_9SPHI</name>
<dbReference type="OrthoDB" id="6395228at2"/>
<sequence length="472" mass="55593">MKTIISALFVCLSYFSFAQKVEEKLSKIYHSDSDTIKYKYSAYPDTFKLAIGKVDTTSPGTDVSKGIIMTAFIGKDTLRINGDNFPYGRRTYVNVQTPRKKTVVIFRYNAVSASFSQHYIDENEGKISYEIPEVYELANIIWTLSPSGKTATDLQKNTDYYKRVERYFSPYLDHPVFKKLQFQKNEIANKYYEFRENSFIYKFEGNTIVNGGVHNYVFGSDWDGFTNLFTDLLPLVKDFADQSNFRKFYVSNKKFYDDDLKRVEELLPVRSMWNWLEKEFPARHNAYKITFSPLIGGSHSTQKYYGMNEKTNKWFSETVMFICDANRYDIRKELSETEKKGLMSGIVFTEIDHNYVNPVSSKYSKEISEIYNSEIWTDEKNSFYKNPMSVFNEYMTHAAFCVWAQDSFDQKTSEFVIQERVKMNRERRGFIMFDKFTNALLKFKKDNPTKLLSQLYPEMIHWSRAQLENKVK</sequence>
<dbReference type="AlphaFoldDB" id="A0A3N0BWG8"/>
<accession>A0A3N0BWG8</accession>
<feature type="signal peptide" evidence="1">
    <location>
        <begin position="1"/>
        <end position="18"/>
    </location>
</feature>
<evidence type="ECO:0000313" key="3">
    <source>
        <dbReference type="Proteomes" id="UP000274046"/>
    </source>
</evidence>
<comment type="caution">
    <text evidence="2">The sequence shown here is derived from an EMBL/GenBank/DDBJ whole genome shotgun (WGS) entry which is preliminary data.</text>
</comment>
<gene>
    <name evidence="2" type="ORF">D7004_07710</name>
</gene>
<organism evidence="2 3">
    <name type="scientific">Pedobacter jejuensis</name>
    <dbReference type="NCBI Taxonomy" id="1268550"/>
    <lineage>
        <taxon>Bacteria</taxon>
        <taxon>Pseudomonadati</taxon>
        <taxon>Bacteroidota</taxon>
        <taxon>Sphingobacteriia</taxon>
        <taxon>Sphingobacteriales</taxon>
        <taxon>Sphingobacteriaceae</taxon>
        <taxon>Pedobacter</taxon>
    </lineage>
</organism>
<protein>
    <submittedName>
        <fullName evidence="2">DUF4932 domain-containing protein</fullName>
    </submittedName>
</protein>
<feature type="chain" id="PRO_5017985291" evidence="1">
    <location>
        <begin position="19"/>
        <end position="472"/>
    </location>
</feature>
<evidence type="ECO:0000313" key="2">
    <source>
        <dbReference type="EMBL" id="RNL53978.1"/>
    </source>
</evidence>
<dbReference type="EMBL" id="RBEE01000012">
    <property type="protein sequence ID" value="RNL53978.1"/>
    <property type="molecule type" value="Genomic_DNA"/>
</dbReference>
<reference evidence="2 3" key="1">
    <citation type="submission" date="2018-10" db="EMBL/GenBank/DDBJ databases">
        <title>Genome sequencing of Pedobacter jejuensis TNB23.</title>
        <authorList>
            <person name="Cho Y.-J."/>
            <person name="Cho A."/>
            <person name="Kim O.-S."/>
        </authorList>
    </citation>
    <scope>NUCLEOTIDE SEQUENCE [LARGE SCALE GENOMIC DNA]</scope>
    <source>
        <strain evidence="2 3">TNB23</strain>
    </source>
</reference>
<keyword evidence="1" id="KW-0732">Signal</keyword>
<dbReference type="Proteomes" id="UP000274046">
    <property type="component" value="Unassembled WGS sequence"/>
</dbReference>
<proteinExistence type="predicted"/>
<dbReference type="RefSeq" id="WP_123205302.1">
    <property type="nucleotide sequence ID" value="NZ_RBEE01000012.1"/>
</dbReference>
<evidence type="ECO:0000256" key="1">
    <source>
        <dbReference type="SAM" id="SignalP"/>
    </source>
</evidence>